<protein>
    <submittedName>
        <fullName evidence="1">U-box domain-containing protein 43-like</fullName>
    </submittedName>
</protein>
<name>A0A2Z7A751_9LAMI</name>
<dbReference type="Proteomes" id="UP000250235">
    <property type="component" value="Unassembled WGS sequence"/>
</dbReference>
<evidence type="ECO:0000313" key="1">
    <source>
        <dbReference type="EMBL" id="KZV16643.1"/>
    </source>
</evidence>
<dbReference type="AlphaFoldDB" id="A0A2Z7A751"/>
<organism evidence="1 2">
    <name type="scientific">Dorcoceras hygrometricum</name>
    <dbReference type="NCBI Taxonomy" id="472368"/>
    <lineage>
        <taxon>Eukaryota</taxon>
        <taxon>Viridiplantae</taxon>
        <taxon>Streptophyta</taxon>
        <taxon>Embryophyta</taxon>
        <taxon>Tracheophyta</taxon>
        <taxon>Spermatophyta</taxon>
        <taxon>Magnoliopsida</taxon>
        <taxon>eudicotyledons</taxon>
        <taxon>Gunneridae</taxon>
        <taxon>Pentapetalae</taxon>
        <taxon>asterids</taxon>
        <taxon>lamiids</taxon>
        <taxon>Lamiales</taxon>
        <taxon>Gesneriaceae</taxon>
        <taxon>Didymocarpoideae</taxon>
        <taxon>Trichosporeae</taxon>
        <taxon>Loxocarpinae</taxon>
        <taxon>Dorcoceras</taxon>
    </lineage>
</organism>
<reference evidence="1 2" key="1">
    <citation type="journal article" date="2015" name="Proc. Natl. Acad. Sci. U.S.A.">
        <title>The resurrection genome of Boea hygrometrica: A blueprint for survival of dehydration.</title>
        <authorList>
            <person name="Xiao L."/>
            <person name="Yang G."/>
            <person name="Zhang L."/>
            <person name="Yang X."/>
            <person name="Zhao S."/>
            <person name="Ji Z."/>
            <person name="Zhou Q."/>
            <person name="Hu M."/>
            <person name="Wang Y."/>
            <person name="Chen M."/>
            <person name="Xu Y."/>
            <person name="Jin H."/>
            <person name="Xiao X."/>
            <person name="Hu G."/>
            <person name="Bao F."/>
            <person name="Hu Y."/>
            <person name="Wan P."/>
            <person name="Li L."/>
            <person name="Deng X."/>
            <person name="Kuang T."/>
            <person name="Xiang C."/>
            <person name="Zhu J.K."/>
            <person name="Oliver M.J."/>
            <person name="He Y."/>
        </authorList>
    </citation>
    <scope>NUCLEOTIDE SEQUENCE [LARGE SCALE GENOMIC DNA]</scope>
    <source>
        <strain evidence="2">cv. XS01</strain>
    </source>
</reference>
<evidence type="ECO:0000313" key="2">
    <source>
        <dbReference type="Proteomes" id="UP000250235"/>
    </source>
</evidence>
<gene>
    <name evidence="1" type="ORF">F511_14713</name>
</gene>
<accession>A0A2Z7A751</accession>
<dbReference type="EMBL" id="KV018879">
    <property type="protein sequence ID" value="KZV16643.1"/>
    <property type="molecule type" value="Genomic_DNA"/>
</dbReference>
<dbReference type="OrthoDB" id="1751168at2759"/>
<proteinExistence type="predicted"/>
<sequence length="356" mass="40112">MAASFSANDMQVNFESVLAMEHNGMVQMFKSLEETGLKDFFEVSISVFEGTLIEFFANSKVIAGTIVSFVANRKLVVIKDVFAEAFGLPTEGMVGVLDLPAQKVVESLLVPIPEIPDETVDIPTIVAPEDNMETTLEMEGHADNASTVADQEEHVECTEKMEIEAVDKVQSIVIRCNSDHPAQQPITSAGKWIFALVDIREIKWAMHFLPKIDPAAKGKEILESFARPNPVEEHCLLVLNSAWEDVSSKILAKIEDQFMFWAETEWVSKVFERRMLVLYKLYEMEVKKIVDDHRANFNPAEPSVNYDYMCIRFIDRELKEIFKQYRAQRTLAGLPFLVPETSVTGDAANADLPQIT</sequence>
<keyword evidence="2" id="KW-1185">Reference proteome</keyword>